<keyword evidence="3" id="KW-1185">Reference proteome</keyword>
<dbReference type="SUPFAM" id="SSF53474">
    <property type="entry name" value="alpha/beta-Hydrolases"/>
    <property type="match status" value="1"/>
</dbReference>
<organism evidence="2 3">
    <name type="scientific">Paractinoplanes deccanensis</name>
    <dbReference type="NCBI Taxonomy" id="113561"/>
    <lineage>
        <taxon>Bacteria</taxon>
        <taxon>Bacillati</taxon>
        <taxon>Actinomycetota</taxon>
        <taxon>Actinomycetes</taxon>
        <taxon>Micromonosporales</taxon>
        <taxon>Micromonosporaceae</taxon>
        <taxon>Paractinoplanes</taxon>
    </lineage>
</organism>
<evidence type="ECO:0000313" key="2">
    <source>
        <dbReference type="EMBL" id="GID72811.1"/>
    </source>
</evidence>
<name>A0ABQ3XYI7_9ACTN</name>
<gene>
    <name evidence="2" type="ORF">Ade02nite_14520</name>
</gene>
<dbReference type="Gene3D" id="3.40.50.1820">
    <property type="entry name" value="alpha/beta hydrolase"/>
    <property type="match status" value="1"/>
</dbReference>
<comment type="caution">
    <text evidence="2">The sequence shown here is derived from an EMBL/GenBank/DDBJ whole genome shotgun (WGS) entry which is preliminary data.</text>
</comment>
<evidence type="ECO:0000256" key="1">
    <source>
        <dbReference type="SAM" id="MobiDB-lite"/>
    </source>
</evidence>
<reference evidence="2 3" key="1">
    <citation type="submission" date="2021-01" db="EMBL/GenBank/DDBJ databases">
        <title>Whole genome shotgun sequence of Actinoplanes deccanensis NBRC 13994.</title>
        <authorList>
            <person name="Komaki H."/>
            <person name="Tamura T."/>
        </authorList>
    </citation>
    <scope>NUCLEOTIDE SEQUENCE [LARGE SCALE GENOMIC DNA]</scope>
    <source>
        <strain evidence="2 3">NBRC 13994</strain>
    </source>
</reference>
<dbReference type="Proteomes" id="UP000609879">
    <property type="component" value="Unassembled WGS sequence"/>
</dbReference>
<evidence type="ECO:0008006" key="4">
    <source>
        <dbReference type="Google" id="ProtNLM"/>
    </source>
</evidence>
<sequence length="455" mass="48219">MNLPSRVGLRVVQVLTDSGAAPAGARHSIVFTGGQQGPASRGSDPKGGYPPAADPGMKPLRTSAIVEGGPRVGLVFVHGIGNRSTSAYSRKVALRDALFRRFLIARAVPELIDVPIRNPMWGDLGARLSWQHASLPAGRPGERLGGGDVWLSDLLTAVGAGPSGQPLSKTAGADPRDAVDLLYSTIDLRGRDDAEIEEVADLAVALVEWCQPGLRSFAGLDDDRELVEVLLREAVPAPVPGAGSEKLGGGRGTGAVRTILLAAVDRFRRQNVGPPVRSAAAALRRLAGRPVSLLIGDVLAYLSGRGSAGAPGDIVSLVSGDLDLAAREGPLVIVAHSMGGNIAYDVLSHFRPDLRVDTLVTVGTQIGLFEELKLFAASDHDLPTPAVPRLPALPNVRRWINIVDRGDVLAYRAAPIFDGVDDFEYPSDAPWAHGAYFRQPNFHDRLARRVEKARS</sequence>
<evidence type="ECO:0000313" key="3">
    <source>
        <dbReference type="Proteomes" id="UP000609879"/>
    </source>
</evidence>
<dbReference type="EMBL" id="BOMI01000021">
    <property type="protein sequence ID" value="GID72811.1"/>
    <property type="molecule type" value="Genomic_DNA"/>
</dbReference>
<accession>A0ABQ3XYI7</accession>
<proteinExistence type="predicted"/>
<feature type="region of interest" description="Disordered" evidence="1">
    <location>
        <begin position="30"/>
        <end position="58"/>
    </location>
</feature>
<protein>
    <recommendedName>
        <fullName evidence="4">Alpha/beta hydrolase</fullName>
    </recommendedName>
</protein>
<dbReference type="InterPro" id="IPR029058">
    <property type="entry name" value="AB_hydrolase_fold"/>
</dbReference>